<protein>
    <submittedName>
        <fullName evidence="1">DUF2313 domain-containing protein</fullName>
    </submittedName>
</protein>
<dbReference type="Proteomes" id="UP000515856">
    <property type="component" value="Chromosome"/>
</dbReference>
<gene>
    <name evidence="1" type="ORF">H9Q80_00125</name>
</gene>
<dbReference type="InterPro" id="IPR018755">
    <property type="entry name" value="Phage_Mu_Gp48"/>
</dbReference>
<dbReference type="KEGG" id="ehn:H9Q80_00125"/>
<evidence type="ECO:0000313" key="2">
    <source>
        <dbReference type="Proteomes" id="UP000515856"/>
    </source>
</evidence>
<sequence length="261" mass="29162">MANNILDPKTYLPPCYDGVREIDILADAISYMLGHIREELLQVLANNFAQTANEQGVARFERMLGLVSDASIDLETRRKRILSKMTTSTVFTIRVLRNNLIEMCDNGEFTITSDLDNFYMDLKVRIGKKGMLDVLYDLLYTMLPAHIGFYIHNHLPAKSEGGTFFAAATKFRHVYRVVDGITPKGKTTLTALPGATMSVRIEKSVLDAIVETINGSLDMYPAATTATSSIKRVTDSQIQRLKTEQTLRPAMAVVKTHIVKN</sequence>
<dbReference type="Pfam" id="PF10076">
    <property type="entry name" value="Phage_Mu_Gp48"/>
    <property type="match status" value="1"/>
</dbReference>
<organism evidence="1 2">
    <name type="scientific">[Eubacterium] hominis</name>
    <dbReference type="NCBI Taxonomy" id="2764325"/>
    <lineage>
        <taxon>Bacteria</taxon>
        <taxon>Bacillati</taxon>
        <taxon>Bacillota</taxon>
        <taxon>Erysipelotrichia</taxon>
        <taxon>Erysipelotrichales</taxon>
        <taxon>Erysipelotrichaceae</taxon>
        <taxon>Amedibacillus</taxon>
    </lineage>
</organism>
<dbReference type="AlphaFoldDB" id="A0A7G9GNL5"/>
<evidence type="ECO:0000313" key="1">
    <source>
        <dbReference type="EMBL" id="QNM12397.1"/>
    </source>
</evidence>
<accession>A0A7G9GNL5</accession>
<dbReference type="EMBL" id="CP060636">
    <property type="protein sequence ID" value="QNM12397.1"/>
    <property type="molecule type" value="Genomic_DNA"/>
</dbReference>
<dbReference type="RefSeq" id="WP_118667111.1">
    <property type="nucleotide sequence ID" value="NZ_CP060636.1"/>
</dbReference>
<reference evidence="1 2" key="1">
    <citation type="submission" date="2020-08" db="EMBL/GenBank/DDBJ databases">
        <authorList>
            <person name="Liu C."/>
            <person name="Sun Q."/>
        </authorList>
    </citation>
    <scope>NUCLEOTIDE SEQUENCE [LARGE SCALE GENOMIC DNA]</scope>
    <source>
        <strain evidence="1 2">NSJ-61</strain>
    </source>
</reference>
<keyword evidence="2" id="KW-1185">Reference proteome</keyword>
<proteinExistence type="predicted"/>
<name>A0A7G9GNL5_9FIRM</name>